<dbReference type="SUPFAM" id="SSF110087">
    <property type="entry name" value="DR1885-like metal-binding protein"/>
    <property type="match status" value="1"/>
</dbReference>
<dbReference type="EMBL" id="LSLI01000058">
    <property type="protein sequence ID" value="KXS31746.1"/>
    <property type="molecule type" value="Genomic_DNA"/>
</dbReference>
<evidence type="ECO:0000313" key="1">
    <source>
        <dbReference type="EMBL" id="KXS31746.1"/>
    </source>
</evidence>
<dbReference type="Proteomes" id="UP000070578">
    <property type="component" value="Unassembled WGS sequence"/>
</dbReference>
<comment type="caution">
    <text evidence="1">The sequence shown here is derived from an EMBL/GenBank/DDBJ whole genome shotgun (WGS) entry which is preliminary data.</text>
</comment>
<reference evidence="1 2" key="1">
    <citation type="submission" date="2016-02" db="EMBL/GenBank/DDBJ databases">
        <authorList>
            <person name="Wen L."/>
            <person name="He K."/>
            <person name="Yang H."/>
        </authorList>
    </citation>
    <scope>NUCLEOTIDE SEQUENCE [LARGE SCALE GENOMIC DNA]</scope>
    <source>
        <strain evidence="1">ShG14-8</strain>
    </source>
</reference>
<dbReference type="PATRIC" id="fig|1796491.3.peg.2317"/>
<dbReference type="InterPro" id="IPR058248">
    <property type="entry name" value="Lxx211020-like"/>
</dbReference>
<dbReference type="PANTHER" id="PTHR36302">
    <property type="entry name" value="BLR7088 PROTEIN"/>
    <property type="match status" value="1"/>
</dbReference>
<protein>
    <submittedName>
        <fullName evidence="1">Transporter</fullName>
    </submittedName>
</protein>
<dbReference type="Pfam" id="PF04314">
    <property type="entry name" value="PCuAC"/>
    <property type="match status" value="1"/>
</dbReference>
<dbReference type="Gene3D" id="2.60.40.1890">
    <property type="entry name" value="PCu(A)C copper chaperone"/>
    <property type="match status" value="1"/>
</dbReference>
<reference evidence="1 2" key="2">
    <citation type="submission" date="2016-03" db="EMBL/GenBank/DDBJ databases">
        <title>New uncultured bacterium of the family Gallionellaceae from acid mine drainage: description and reconstruction of genome based on metagenomic analysis of microbial community.</title>
        <authorList>
            <person name="Kadnikov V."/>
            <person name="Ivasenko D."/>
            <person name="Beletsky A."/>
            <person name="Mardanov A."/>
            <person name="Danilova E."/>
            <person name="Pimenov N."/>
            <person name="Karnachuk O."/>
            <person name="Ravin N."/>
        </authorList>
    </citation>
    <scope>NUCLEOTIDE SEQUENCE [LARGE SCALE GENOMIC DNA]</scope>
    <source>
        <strain evidence="1">ShG14-8</strain>
    </source>
</reference>
<dbReference type="InterPro" id="IPR036182">
    <property type="entry name" value="PCuAC_sf"/>
</dbReference>
<organism evidence="1 2">
    <name type="scientific">Candidatus Gallionella acididurans</name>
    <dbReference type="NCBI Taxonomy" id="1796491"/>
    <lineage>
        <taxon>Bacteria</taxon>
        <taxon>Pseudomonadati</taxon>
        <taxon>Pseudomonadota</taxon>
        <taxon>Betaproteobacteria</taxon>
        <taxon>Nitrosomonadales</taxon>
        <taxon>Gallionellaceae</taxon>
        <taxon>Gallionella</taxon>
    </lineage>
</organism>
<proteinExistence type="predicted"/>
<dbReference type="PANTHER" id="PTHR36302:SF1">
    <property type="entry name" value="COPPER CHAPERONE PCU(A)C"/>
    <property type="match status" value="1"/>
</dbReference>
<sequence>MRDNRSCRIAVSLNQLNTVFIECGSCFLGRYLAQFPGRSRARPFHPLLSAGILRLFFYGQEIMKNLNRFGLLVAALLLSLASHAADNAAGNGKDIEVSAAWVRATAPGQDTAGVDMTITSKHAARLVGVSSPVAKSAELHSMMNMAGMMEMREVDAVDLPSGKPVNLGASGYHVMLNQLKAPLKEGDSVPLILSIMVGENEMVKIRTTAEVRSLHTSGGHTQSGGPDLNY</sequence>
<gene>
    <name evidence="1" type="ORF">AWT59_2122</name>
</gene>
<dbReference type="InterPro" id="IPR007410">
    <property type="entry name" value="LpqE-like"/>
</dbReference>
<accession>A0A139BRX5</accession>
<name>A0A139BRX5_9PROT</name>
<dbReference type="AlphaFoldDB" id="A0A139BRX5"/>
<evidence type="ECO:0000313" key="2">
    <source>
        <dbReference type="Proteomes" id="UP000070578"/>
    </source>
</evidence>